<dbReference type="EMBL" id="MU864984">
    <property type="protein sequence ID" value="KAK4461750.1"/>
    <property type="molecule type" value="Genomic_DNA"/>
</dbReference>
<evidence type="ECO:0000313" key="5">
    <source>
        <dbReference type="Proteomes" id="UP001321749"/>
    </source>
</evidence>
<reference evidence="4" key="1">
    <citation type="journal article" date="2023" name="Mol. Phylogenet. Evol.">
        <title>Genome-scale phylogeny and comparative genomics of the fungal order Sordariales.</title>
        <authorList>
            <person name="Hensen N."/>
            <person name="Bonometti L."/>
            <person name="Westerberg I."/>
            <person name="Brannstrom I.O."/>
            <person name="Guillou S."/>
            <person name="Cros-Aarteil S."/>
            <person name="Calhoun S."/>
            <person name="Haridas S."/>
            <person name="Kuo A."/>
            <person name="Mondo S."/>
            <person name="Pangilinan J."/>
            <person name="Riley R."/>
            <person name="LaButti K."/>
            <person name="Andreopoulos B."/>
            <person name="Lipzen A."/>
            <person name="Chen C."/>
            <person name="Yan M."/>
            <person name="Daum C."/>
            <person name="Ng V."/>
            <person name="Clum A."/>
            <person name="Steindorff A."/>
            <person name="Ohm R.A."/>
            <person name="Martin F."/>
            <person name="Silar P."/>
            <person name="Natvig D.O."/>
            <person name="Lalanne C."/>
            <person name="Gautier V."/>
            <person name="Ament-Velasquez S.L."/>
            <person name="Kruys A."/>
            <person name="Hutchinson M.I."/>
            <person name="Powell A.J."/>
            <person name="Barry K."/>
            <person name="Miller A.N."/>
            <person name="Grigoriev I.V."/>
            <person name="Debuchy R."/>
            <person name="Gladieux P."/>
            <person name="Hiltunen Thoren M."/>
            <person name="Johannesson H."/>
        </authorList>
    </citation>
    <scope>NUCLEOTIDE SEQUENCE</scope>
    <source>
        <strain evidence="4">PSN324</strain>
    </source>
</reference>
<keyword evidence="5" id="KW-1185">Reference proteome</keyword>
<evidence type="ECO:0000256" key="1">
    <source>
        <dbReference type="ARBA" id="ARBA00022574"/>
    </source>
</evidence>
<dbReference type="PANTHER" id="PTHR44472">
    <property type="entry name" value="DDB1- AND CUL4-ASSOCIATED FACTOR 4-RELATED"/>
    <property type="match status" value="1"/>
</dbReference>
<proteinExistence type="predicted"/>
<dbReference type="InterPro" id="IPR015943">
    <property type="entry name" value="WD40/YVTN_repeat-like_dom_sf"/>
</dbReference>
<evidence type="ECO:0000256" key="3">
    <source>
        <dbReference type="SAM" id="MobiDB-lite"/>
    </source>
</evidence>
<feature type="region of interest" description="Disordered" evidence="3">
    <location>
        <begin position="78"/>
        <end position="100"/>
    </location>
</feature>
<dbReference type="InterPro" id="IPR036322">
    <property type="entry name" value="WD40_repeat_dom_sf"/>
</dbReference>
<organism evidence="4 5">
    <name type="scientific">Cladorrhinum samala</name>
    <dbReference type="NCBI Taxonomy" id="585594"/>
    <lineage>
        <taxon>Eukaryota</taxon>
        <taxon>Fungi</taxon>
        <taxon>Dikarya</taxon>
        <taxon>Ascomycota</taxon>
        <taxon>Pezizomycotina</taxon>
        <taxon>Sordariomycetes</taxon>
        <taxon>Sordariomycetidae</taxon>
        <taxon>Sordariales</taxon>
        <taxon>Podosporaceae</taxon>
        <taxon>Cladorrhinum</taxon>
    </lineage>
</organism>
<name>A0AAV9HNY6_9PEZI</name>
<comment type="caution">
    <text evidence="4">The sequence shown here is derived from an EMBL/GenBank/DDBJ whole genome shotgun (WGS) entry which is preliminary data.</text>
</comment>
<gene>
    <name evidence="4" type="ORF">QBC42DRAFT_287142</name>
</gene>
<feature type="region of interest" description="Disordered" evidence="3">
    <location>
        <begin position="1"/>
        <end position="26"/>
    </location>
</feature>
<feature type="compositionally biased region" description="Basic residues" evidence="3">
    <location>
        <begin position="91"/>
        <end position="100"/>
    </location>
</feature>
<evidence type="ECO:0000256" key="2">
    <source>
        <dbReference type="ARBA" id="ARBA00022737"/>
    </source>
</evidence>
<keyword evidence="2" id="KW-0677">Repeat</keyword>
<dbReference type="SUPFAM" id="SSF50978">
    <property type="entry name" value="WD40 repeat-like"/>
    <property type="match status" value="1"/>
</dbReference>
<protein>
    <submittedName>
        <fullName evidence="4">Uncharacterized protein</fullName>
    </submittedName>
</protein>
<evidence type="ECO:0000313" key="4">
    <source>
        <dbReference type="EMBL" id="KAK4461750.1"/>
    </source>
</evidence>
<dbReference type="GO" id="GO:0080008">
    <property type="term" value="C:Cul4-RING E3 ubiquitin ligase complex"/>
    <property type="evidence" value="ECO:0007669"/>
    <property type="project" value="TreeGrafter"/>
</dbReference>
<dbReference type="InterPro" id="IPR052254">
    <property type="entry name" value="CUL4-DDB1_E3_ligase_receptor"/>
</dbReference>
<dbReference type="PANTHER" id="PTHR44472:SF1">
    <property type="entry name" value="DDB1 AND CUL4 ASSOCIATED FACTOR 4"/>
    <property type="match status" value="1"/>
</dbReference>
<reference evidence="4" key="2">
    <citation type="submission" date="2023-06" db="EMBL/GenBank/DDBJ databases">
        <authorList>
            <consortium name="Lawrence Berkeley National Laboratory"/>
            <person name="Mondo S.J."/>
            <person name="Hensen N."/>
            <person name="Bonometti L."/>
            <person name="Westerberg I."/>
            <person name="Brannstrom I.O."/>
            <person name="Guillou S."/>
            <person name="Cros-Aarteil S."/>
            <person name="Calhoun S."/>
            <person name="Haridas S."/>
            <person name="Kuo A."/>
            <person name="Pangilinan J."/>
            <person name="Riley R."/>
            <person name="Labutti K."/>
            <person name="Andreopoulos B."/>
            <person name="Lipzen A."/>
            <person name="Chen C."/>
            <person name="Yanf M."/>
            <person name="Daum C."/>
            <person name="Ng V."/>
            <person name="Clum A."/>
            <person name="Steindorff A."/>
            <person name="Ohm R."/>
            <person name="Martin F."/>
            <person name="Silar P."/>
            <person name="Natvig D."/>
            <person name="Lalanne C."/>
            <person name="Gautier V."/>
            <person name="Ament-Velasquez S.L."/>
            <person name="Kruys A."/>
            <person name="Hutchinson M.I."/>
            <person name="Powell A.J."/>
            <person name="Barry K."/>
            <person name="Miller A.N."/>
            <person name="Grigoriev I.V."/>
            <person name="Debuchy R."/>
            <person name="Gladieux P."/>
            <person name="Thoren M.H."/>
            <person name="Johannesson H."/>
        </authorList>
    </citation>
    <scope>NUCLEOTIDE SEQUENCE</scope>
    <source>
        <strain evidence="4">PSN324</strain>
    </source>
</reference>
<dbReference type="Gene3D" id="2.130.10.10">
    <property type="entry name" value="YVTN repeat-like/Quinoprotein amine dehydrogenase"/>
    <property type="match status" value="1"/>
</dbReference>
<keyword evidence="1" id="KW-0853">WD repeat</keyword>
<accession>A0AAV9HNY6</accession>
<dbReference type="AlphaFoldDB" id="A0AAV9HNY6"/>
<dbReference type="Proteomes" id="UP001321749">
    <property type="component" value="Unassembled WGS sequence"/>
</dbReference>
<sequence>MAGPNINGESRVVARQSMPGSTQGTTWLAPSGSRMVHAFPNATIPQVEINACEIASSSSWGSPTAVLGTSRGLYHYGSGDISPLTRENSRQRKQHPKYRPPFHGDVLSVDYLDPSSSDDRKILAGTRSGHICLVDSRTSPAEWETSIFKHTSSVSHLKSLSYNGKPHEILAAGPRSAMAIYDVRFLLKRHSQDHPVGTHEGGAKWDRPALPVVRFPEYRNEAHIQTGLDVLAEPGYGCGVVAAAHDDFTIGVYSMRDGSRLDAGDVDKIKAPGVVKSLAWKRLPGDSHPSLFVGVGSVIKKYSF</sequence>